<comment type="caution">
    <text evidence="8">The sequence shown here is derived from an EMBL/GenBank/DDBJ whole genome shotgun (WGS) entry which is preliminary data.</text>
</comment>
<sequence length="788" mass="90937">MATDEECTEEEFANLAEDVRVLKLSQFVEDIVIHHVEQYMHWHVAPAFWEKFKNTEDGQRGFELFKSAVDGLYIKFTEFLPVLKKLEYLRRNKDVATDPSSAENDIEARFKLVVRATLLSQLPLCHECIIEQFYKIAFNVFCNSDNSSQDISVNDIQCIGCAQGVDNCQCQMIVYMFHETNRKLIELKLLERLVGNVLTSLIHIRIENHVIQTCDKTFDVSQLIPLENWLETVVMNWLIRIYSGGFSKTVALSDEVRNAINKFKQKLSHFLYETYTRIRIDHLFNIIIEYPESQPAVDDLRICLERTDQRKVLVKNLQEAIKTRLLHPGVNTPDIVTAYIAAIKALKHLDPTGVLLEAVTEPIKSYLRSREDTVRSVVNSLLDDSPSELADELVKGECLQLDDGSADDETDDWEKWMPDPVDADPGRPRNFISGVLKAVCVVWADIYIYISVLNIGFILSAKSMQRKVSDIISTLVNVYGSQDLFVNEYRTLLADRLLSQLNYHTEREIRHLELLKRRFGENQLHYCEVMLKDVYDSKRIDGNIHSDTSYNLQRELFPTSALILSAQFWPPFKEDWQLKLPNIVQNQLNKYVKAFEALKGNRTLCWKPHLGNVSLEIELKDRKLDINVTPIHATIILHFQDKNEWALQDLAEVMHAPATVLRRKVTFWVSQGLLKETSNDVYVLQEESTSKNRLATDIVEEEETESVMASASDQREEELQVFWSYIVGMLTNLDSMPIERIHQMLKMFASQGPGAVECGLPELRQFLDRKVREHQLLLSGSFYRLPKS</sequence>
<reference evidence="8 9" key="1">
    <citation type="submission" date="2015-04" db="EMBL/GenBank/DDBJ databases">
        <title>Lasius niger genome sequencing.</title>
        <authorList>
            <person name="Konorov E.A."/>
            <person name="Nikitin M.A."/>
            <person name="Kirill M.V."/>
            <person name="Chang P."/>
        </authorList>
    </citation>
    <scope>NUCLEOTIDE SEQUENCE [LARGE SCALE GENOMIC DNA]</scope>
    <source>
        <tissue evidence="8">Whole</tissue>
    </source>
</reference>
<dbReference type="InterPro" id="IPR044554">
    <property type="entry name" value="ANAPC2"/>
</dbReference>
<keyword evidence="3" id="KW-0498">Mitosis</keyword>
<dbReference type="EMBL" id="LBMM01001479">
    <property type="protein sequence ID" value="KMQ96246.1"/>
    <property type="molecule type" value="Genomic_DNA"/>
</dbReference>
<proteinExistence type="inferred from homology"/>
<dbReference type="SMART" id="SM01013">
    <property type="entry name" value="APC2"/>
    <property type="match status" value="1"/>
</dbReference>
<dbReference type="Gene3D" id="3.30.230.130">
    <property type="entry name" value="Cullin, Chain C, Domain 2"/>
    <property type="match status" value="1"/>
</dbReference>
<dbReference type="Proteomes" id="UP000036403">
    <property type="component" value="Unassembled WGS sequence"/>
</dbReference>
<dbReference type="Pfam" id="PF25773">
    <property type="entry name" value="TPR_ANAPC2"/>
    <property type="match status" value="1"/>
</dbReference>
<feature type="domain" description="Cullin family profile" evidence="7">
    <location>
        <begin position="472"/>
        <end position="669"/>
    </location>
</feature>
<name>A0A0J7L0T9_LASNI</name>
<dbReference type="InterPro" id="IPR036390">
    <property type="entry name" value="WH_DNA-bd_sf"/>
</dbReference>
<organism evidence="8 9">
    <name type="scientific">Lasius niger</name>
    <name type="common">Black garden ant</name>
    <dbReference type="NCBI Taxonomy" id="67767"/>
    <lineage>
        <taxon>Eukaryota</taxon>
        <taxon>Metazoa</taxon>
        <taxon>Ecdysozoa</taxon>
        <taxon>Arthropoda</taxon>
        <taxon>Hexapoda</taxon>
        <taxon>Insecta</taxon>
        <taxon>Pterygota</taxon>
        <taxon>Neoptera</taxon>
        <taxon>Endopterygota</taxon>
        <taxon>Hymenoptera</taxon>
        <taxon>Apocrita</taxon>
        <taxon>Aculeata</taxon>
        <taxon>Formicoidea</taxon>
        <taxon>Formicidae</taxon>
        <taxon>Formicinae</taxon>
        <taxon>Lasius</taxon>
        <taxon>Lasius</taxon>
    </lineage>
</organism>
<dbReference type="PANTHER" id="PTHR45957">
    <property type="entry name" value="ANAPHASE-PROMOTING COMPLEX SUBUNIT 2"/>
    <property type="match status" value="1"/>
</dbReference>
<evidence type="ECO:0000313" key="8">
    <source>
        <dbReference type="EMBL" id="KMQ96246.1"/>
    </source>
</evidence>
<dbReference type="Pfam" id="PF08672">
    <property type="entry name" value="ANAPC2"/>
    <property type="match status" value="1"/>
</dbReference>
<dbReference type="SUPFAM" id="SSF75632">
    <property type="entry name" value="Cullin homology domain"/>
    <property type="match status" value="1"/>
</dbReference>
<keyword evidence="4" id="KW-0833">Ubl conjugation pathway</keyword>
<evidence type="ECO:0000256" key="6">
    <source>
        <dbReference type="PROSITE-ProRule" id="PRU00330"/>
    </source>
</evidence>
<protein>
    <recommendedName>
        <fullName evidence="1">Anaphase-promoting complex subunit 2</fullName>
    </recommendedName>
</protein>
<keyword evidence="5" id="KW-0131">Cell cycle</keyword>
<dbReference type="InterPro" id="IPR036388">
    <property type="entry name" value="WH-like_DNA-bd_sf"/>
</dbReference>
<dbReference type="STRING" id="67767.A0A0J7L0T9"/>
<keyword evidence="2" id="KW-0132">Cell division</keyword>
<evidence type="ECO:0000256" key="1">
    <source>
        <dbReference type="ARBA" id="ARBA00016068"/>
    </source>
</evidence>
<dbReference type="InterPro" id="IPR059120">
    <property type="entry name" value="Cullin-like_AB"/>
</dbReference>
<keyword evidence="9" id="KW-1185">Reference proteome</keyword>
<comment type="similarity">
    <text evidence="6">Belongs to the cullin family.</text>
</comment>
<dbReference type="Gene3D" id="1.20.1310.10">
    <property type="entry name" value="Cullin Repeats"/>
    <property type="match status" value="1"/>
</dbReference>
<dbReference type="AlphaFoldDB" id="A0A0J7L0T9"/>
<dbReference type="InterPro" id="IPR016158">
    <property type="entry name" value="Cullin_homology"/>
</dbReference>
<dbReference type="GO" id="GO:0005680">
    <property type="term" value="C:anaphase-promoting complex"/>
    <property type="evidence" value="ECO:0007669"/>
    <property type="project" value="TreeGrafter"/>
</dbReference>
<evidence type="ECO:0000256" key="4">
    <source>
        <dbReference type="ARBA" id="ARBA00022786"/>
    </source>
</evidence>
<dbReference type="OrthoDB" id="5581181at2759"/>
<dbReference type="GO" id="GO:0006511">
    <property type="term" value="P:ubiquitin-dependent protein catabolic process"/>
    <property type="evidence" value="ECO:0007669"/>
    <property type="project" value="InterPro"/>
</dbReference>
<dbReference type="PaxDb" id="67767-A0A0J7L0T9"/>
<dbReference type="Pfam" id="PF26557">
    <property type="entry name" value="Cullin_AB"/>
    <property type="match status" value="1"/>
</dbReference>
<gene>
    <name evidence="8" type="ORF">RF55_3481</name>
</gene>
<dbReference type="GO" id="GO:0070979">
    <property type="term" value="P:protein K11-linked ubiquitination"/>
    <property type="evidence" value="ECO:0007669"/>
    <property type="project" value="TreeGrafter"/>
</dbReference>
<dbReference type="InterPro" id="IPR057975">
    <property type="entry name" value="TPR_ANAPC2"/>
</dbReference>
<dbReference type="Gene3D" id="1.10.10.10">
    <property type="entry name" value="Winged helix-like DNA-binding domain superfamily/Winged helix DNA-binding domain"/>
    <property type="match status" value="1"/>
</dbReference>
<evidence type="ECO:0000256" key="5">
    <source>
        <dbReference type="ARBA" id="ARBA00023306"/>
    </source>
</evidence>
<evidence type="ECO:0000313" key="9">
    <source>
        <dbReference type="Proteomes" id="UP000036403"/>
    </source>
</evidence>
<dbReference type="PANTHER" id="PTHR45957:SF1">
    <property type="entry name" value="ANAPHASE-PROMOTING COMPLEX SUBUNIT 2"/>
    <property type="match status" value="1"/>
</dbReference>
<accession>A0A0J7L0T9</accession>
<dbReference type="SUPFAM" id="SSF46785">
    <property type="entry name" value="Winged helix' DNA-binding domain"/>
    <property type="match status" value="1"/>
</dbReference>
<evidence type="ECO:0000256" key="3">
    <source>
        <dbReference type="ARBA" id="ARBA00022776"/>
    </source>
</evidence>
<dbReference type="InterPro" id="IPR036317">
    <property type="entry name" value="Cullin_homology_sf"/>
</dbReference>
<dbReference type="SMART" id="SM00182">
    <property type="entry name" value="CULLIN"/>
    <property type="match status" value="1"/>
</dbReference>
<evidence type="ECO:0000259" key="7">
    <source>
        <dbReference type="PROSITE" id="PS50069"/>
    </source>
</evidence>
<dbReference type="GO" id="GO:0007091">
    <property type="term" value="P:metaphase/anaphase transition of mitotic cell cycle"/>
    <property type="evidence" value="ECO:0007669"/>
    <property type="project" value="TreeGrafter"/>
</dbReference>
<dbReference type="PROSITE" id="PS50069">
    <property type="entry name" value="CULLIN_2"/>
    <property type="match status" value="1"/>
</dbReference>
<dbReference type="GO" id="GO:0051301">
    <property type="term" value="P:cell division"/>
    <property type="evidence" value="ECO:0007669"/>
    <property type="project" value="UniProtKB-KW"/>
</dbReference>
<dbReference type="InterPro" id="IPR014786">
    <property type="entry name" value="ANAPC2_C"/>
</dbReference>
<evidence type="ECO:0000256" key="2">
    <source>
        <dbReference type="ARBA" id="ARBA00022618"/>
    </source>
</evidence>
<dbReference type="GO" id="GO:0031625">
    <property type="term" value="F:ubiquitin protein ligase binding"/>
    <property type="evidence" value="ECO:0007669"/>
    <property type="project" value="InterPro"/>
</dbReference>